<dbReference type="OMA" id="MHKVHSP"/>
<evidence type="ECO:0000313" key="3">
    <source>
        <dbReference type="EMBL" id="ACO61049.1"/>
    </source>
</evidence>
<dbReference type="KEGG" id="mis:MICPUN_55722"/>
<evidence type="ECO:0000259" key="1">
    <source>
        <dbReference type="Pfam" id="PF00561"/>
    </source>
</evidence>
<dbReference type="eggNOG" id="KOG1552">
    <property type="taxonomic scope" value="Eukaryota"/>
</dbReference>
<accession>C1DZ43</accession>
<dbReference type="Proteomes" id="UP000002009">
    <property type="component" value="Chromosome 2"/>
</dbReference>
<dbReference type="GeneID" id="8241475"/>
<feature type="domain" description="AB hydrolase-1" evidence="1">
    <location>
        <begin position="99"/>
        <end position="188"/>
    </location>
</feature>
<sequence length="348" mass="37992">MSWAQSLWKQYDPINRIMFPAQGRAASYDVKGKPFVGELQVRDVVYKTIVVHMPVHVPGGMCAPPVRIDVPCMIVLRADLGTVDPNTRRKSNRCRARCTVVYLHGNGTDIGGVAEEAKALSRDLECHVVVPEYPGYGLAGGSANEDSVDAATHAGCRVATECLGTPLERLIVYGRSVGTGPAAAAAARMSYRNKPPCALVLHSPYTSIRDYATEKAGAALGALLVSERWPTKRNLARVRCPILLIHGDRDEVIPFRHSARLKRESKGYKAPCHLHVQKGGAHNDFDFFGDVLDPLAMFLRRHERGPWTRGGGEAPEMGLDLRDIPSRVAAFGPGDVDEYPFASADKEN</sequence>
<dbReference type="Pfam" id="PF00561">
    <property type="entry name" value="Abhydrolase_1"/>
    <property type="match status" value="1"/>
</dbReference>
<dbReference type="STRING" id="296587.C1DZ43"/>
<dbReference type="AlphaFoldDB" id="C1DZ43"/>
<evidence type="ECO:0000259" key="2">
    <source>
        <dbReference type="Pfam" id="PF02230"/>
    </source>
</evidence>
<dbReference type="RefSeq" id="XP_002499791.1">
    <property type="nucleotide sequence ID" value="XM_002499745.1"/>
</dbReference>
<proteinExistence type="predicted"/>
<protein>
    <submittedName>
        <fullName evidence="3">Uncharacterized protein</fullName>
    </submittedName>
</protein>
<name>C1DZ43_MICCC</name>
<dbReference type="InterPro" id="IPR000073">
    <property type="entry name" value="AB_hydrolase_1"/>
</dbReference>
<dbReference type="InParanoid" id="C1DZ43"/>
<dbReference type="GO" id="GO:0016787">
    <property type="term" value="F:hydrolase activity"/>
    <property type="evidence" value="ECO:0007669"/>
    <property type="project" value="InterPro"/>
</dbReference>
<gene>
    <name evidence="3" type="ORF">MICPUN_55722</name>
</gene>
<dbReference type="PANTHER" id="PTHR12277">
    <property type="entry name" value="ALPHA/BETA HYDROLASE DOMAIN-CONTAINING PROTEIN"/>
    <property type="match status" value="1"/>
</dbReference>
<dbReference type="EMBL" id="CP001323">
    <property type="protein sequence ID" value="ACO61049.1"/>
    <property type="molecule type" value="Genomic_DNA"/>
</dbReference>
<feature type="domain" description="Phospholipase/carboxylesterase/thioesterase" evidence="2">
    <location>
        <begin position="198"/>
        <end position="283"/>
    </location>
</feature>
<organism evidence="3 4">
    <name type="scientific">Micromonas commoda (strain RCC299 / NOUM17 / CCMP2709)</name>
    <name type="common">Picoplanktonic green alga</name>
    <dbReference type="NCBI Taxonomy" id="296587"/>
    <lineage>
        <taxon>Eukaryota</taxon>
        <taxon>Viridiplantae</taxon>
        <taxon>Chlorophyta</taxon>
        <taxon>Mamiellophyceae</taxon>
        <taxon>Mamiellales</taxon>
        <taxon>Mamiellaceae</taxon>
        <taxon>Micromonas</taxon>
    </lineage>
</organism>
<dbReference type="Gene3D" id="3.40.50.1820">
    <property type="entry name" value="alpha/beta hydrolase"/>
    <property type="match status" value="1"/>
</dbReference>
<dbReference type="Pfam" id="PF02230">
    <property type="entry name" value="Abhydrolase_2"/>
    <property type="match status" value="1"/>
</dbReference>
<keyword evidence="4" id="KW-1185">Reference proteome</keyword>
<dbReference type="InterPro" id="IPR029058">
    <property type="entry name" value="AB_hydrolase_fold"/>
</dbReference>
<reference evidence="3 4" key="1">
    <citation type="journal article" date="2009" name="Science">
        <title>Green evolution and dynamic adaptations revealed by genomes of the marine picoeukaryotes Micromonas.</title>
        <authorList>
            <person name="Worden A.Z."/>
            <person name="Lee J.H."/>
            <person name="Mock T."/>
            <person name="Rouze P."/>
            <person name="Simmons M.P."/>
            <person name="Aerts A.L."/>
            <person name="Allen A.E."/>
            <person name="Cuvelier M.L."/>
            <person name="Derelle E."/>
            <person name="Everett M.V."/>
            <person name="Foulon E."/>
            <person name="Grimwood J."/>
            <person name="Gundlach H."/>
            <person name="Henrissat B."/>
            <person name="Napoli C."/>
            <person name="McDonald S.M."/>
            <person name="Parker M.S."/>
            <person name="Rombauts S."/>
            <person name="Salamov A."/>
            <person name="Von Dassow P."/>
            <person name="Badger J.H."/>
            <person name="Coutinho P.M."/>
            <person name="Demir E."/>
            <person name="Dubchak I."/>
            <person name="Gentemann C."/>
            <person name="Eikrem W."/>
            <person name="Gready J.E."/>
            <person name="John U."/>
            <person name="Lanier W."/>
            <person name="Lindquist E.A."/>
            <person name="Lucas S."/>
            <person name="Mayer K.F."/>
            <person name="Moreau H."/>
            <person name="Not F."/>
            <person name="Otillar R."/>
            <person name="Panaud O."/>
            <person name="Pangilinan J."/>
            <person name="Paulsen I."/>
            <person name="Piegu B."/>
            <person name="Poliakov A."/>
            <person name="Robbens S."/>
            <person name="Schmutz J."/>
            <person name="Toulza E."/>
            <person name="Wyss T."/>
            <person name="Zelensky A."/>
            <person name="Zhou K."/>
            <person name="Armbrust E.V."/>
            <person name="Bhattacharya D."/>
            <person name="Goodenough U.W."/>
            <person name="Van de Peer Y."/>
            <person name="Grigoriev I.V."/>
        </authorList>
    </citation>
    <scope>NUCLEOTIDE SEQUENCE [LARGE SCALE GENOMIC DNA]</scope>
    <source>
        <strain evidence="4">RCC299 / NOUM17</strain>
    </source>
</reference>
<evidence type="ECO:0000313" key="4">
    <source>
        <dbReference type="Proteomes" id="UP000002009"/>
    </source>
</evidence>
<dbReference type="PANTHER" id="PTHR12277:SF197">
    <property type="entry name" value="CHROMOSOME UNDETERMINED SCAFFOLD_38, WHOLE GENOME SHOTGUN SEQUENCE"/>
    <property type="match status" value="1"/>
</dbReference>
<dbReference type="OrthoDB" id="446723at2759"/>
<dbReference type="SUPFAM" id="SSF53474">
    <property type="entry name" value="alpha/beta-Hydrolases"/>
    <property type="match status" value="1"/>
</dbReference>
<dbReference type="InterPro" id="IPR003140">
    <property type="entry name" value="PLipase/COase/thioEstase"/>
</dbReference>